<dbReference type="PANTHER" id="PTHR16821">
    <property type="entry name" value="FRATAXIN"/>
    <property type="match status" value="1"/>
</dbReference>
<organism evidence="4 5">
    <name type="scientific">Aduncisulcus paluster</name>
    <dbReference type="NCBI Taxonomy" id="2918883"/>
    <lineage>
        <taxon>Eukaryota</taxon>
        <taxon>Metamonada</taxon>
        <taxon>Carpediemonas-like organisms</taxon>
        <taxon>Aduncisulcus</taxon>
    </lineage>
</organism>
<dbReference type="SUPFAM" id="SSF55387">
    <property type="entry name" value="Frataxin/Nqo15-like"/>
    <property type="match status" value="1"/>
</dbReference>
<dbReference type="Gene3D" id="3.30.920.10">
    <property type="entry name" value="Frataxin/CyaY"/>
    <property type="match status" value="1"/>
</dbReference>
<comment type="caution">
    <text evidence="4">The sequence shown here is derived from an EMBL/GenBank/DDBJ whole genome shotgun (WGS) entry which is preliminary data.</text>
</comment>
<dbReference type="PROSITE" id="PS50810">
    <property type="entry name" value="FRATAXIN_2"/>
    <property type="match status" value="1"/>
</dbReference>
<sequence>MKGYLTNPISMMAGTSFPSVDESLFVHDADRYLEGIFDQIDDQCERKEIECEYSNGILSIASSKGSLVLNRQIPAREMWLSSPISGPSHWEYKDMSTWKHTLSPELLSDRMASELSKVYGLSVKF</sequence>
<keyword evidence="2" id="KW-0813">Transport</keyword>
<dbReference type="InterPro" id="IPR036524">
    <property type="entry name" value="Frataxin/CyaY_sf"/>
</dbReference>
<evidence type="ECO:0000256" key="1">
    <source>
        <dbReference type="ARBA" id="ARBA00008183"/>
    </source>
</evidence>
<keyword evidence="2" id="KW-0406">Ion transport</keyword>
<name>A0ABQ5KNH1_9EUKA</name>
<evidence type="ECO:0000313" key="4">
    <source>
        <dbReference type="EMBL" id="GKT32470.1"/>
    </source>
</evidence>
<dbReference type="SMART" id="SM01219">
    <property type="entry name" value="Frataxin_Cyay"/>
    <property type="match status" value="1"/>
</dbReference>
<dbReference type="InterPro" id="IPR020895">
    <property type="entry name" value="Frataxin_CS"/>
</dbReference>
<keyword evidence="5" id="KW-1185">Reference proteome</keyword>
<evidence type="ECO:0000256" key="3">
    <source>
        <dbReference type="ARBA" id="ARBA00023004"/>
    </source>
</evidence>
<evidence type="ECO:0000256" key="2">
    <source>
        <dbReference type="ARBA" id="ARBA00022496"/>
    </source>
</evidence>
<dbReference type="Pfam" id="PF01491">
    <property type="entry name" value="Frataxin_Cyay"/>
    <property type="match status" value="1"/>
</dbReference>
<gene>
    <name evidence="4" type="ORF">ADUPG1_006620</name>
</gene>
<dbReference type="InterPro" id="IPR002908">
    <property type="entry name" value="Frataxin/CyaY"/>
</dbReference>
<dbReference type="NCBIfam" id="TIGR03421">
    <property type="entry name" value="FeS_CyaY"/>
    <property type="match status" value="1"/>
</dbReference>
<evidence type="ECO:0000313" key="5">
    <source>
        <dbReference type="Proteomes" id="UP001057375"/>
    </source>
</evidence>
<dbReference type="PROSITE" id="PS01344">
    <property type="entry name" value="FRATAXIN_1"/>
    <property type="match status" value="1"/>
</dbReference>
<keyword evidence="2" id="KW-0410">Iron transport</keyword>
<dbReference type="EMBL" id="BQXS01009993">
    <property type="protein sequence ID" value="GKT32470.1"/>
    <property type="molecule type" value="Genomic_DNA"/>
</dbReference>
<dbReference type="PANTHER" id="PTHR16821:SF2">
    <property type="entry name" value="FRATAXIN, MITOCHONDRIAL"/>
    <property type="match status" value="1"/>
</dbReference>
<comment type="similarity">
    <text evidence="1">Belongs to the frataxin family.</text>
</comment>
<reference evidence="4" key="1">
    <citation type="submission" date="2022-03" db="EMBL/GenBank/DDBJ databases">
        <title>Draft genome sequence of Aduncisulcus paluster, a free-living microaerophilic Fornicata.</title>
        <authorList>
            <person name="Yuyama I."/>
            <person name="Kume K."/>
            <person name="Tamura T."/>
            <person name="Inagaki Y."/>
            <person name="Hashimoto T."/>
        </authorList>
    </citation>
    <scope>NUCLEOTIDE SEQUENCE</scope>
    <source>
        <strain evidence="4">NY0171</strain>
    </source>
</reference>
<accession>A0ABQ5KNH1</accession>
<protein>
    <submittedName>
        <fullName evidence="4">Frataxin/CyaY like protein</fullName>
    </submittedName>
</protein>
<dbReference type="Proteomes" id="UP001057375">
    <property type="component" value="Unassembled WGS sequence"/>
</dbReference>
<proteinExistence type="inferred from homology"/>
<keyword evidence="3" id="KW-0408">Iron</keyword>